<name>A0A3P7JDH8_STRVU</name>
<dbReference type="SMART" id="SM01088">
    <property type="entry name" value="Col_cuticle_N"/>
    <property type="match status" value="1"/>
</dbReference>
<keyword evidence="3" id="KW-0812">Transmembrane</keyword>
<feature type="domain" description="Nematode cuticle collagen N-terminal" evidence="4">
    <location>
        <begin position="14"/>
        <end position="66"/>
    </location>
</feature>
<evidence type="ECO:0000259" key="4">
    <source>
        <dbReference type="SMART" id="SM01088"/>
    </source>
</evidence>
<feature type="transmembrane region" description="Helical" evidence="3">
    <location>
        <begin position="14"/>
        <end position="38"/>
    </location>
</feature>
<evidence type="ECO:0000256" key="2">
    <source>
        <dbReference type="SAM" id="MobiDB-lite"/>
    </source>
</evidence>
<dbReference type="GO" id="GO:0042302">
    <property type="term" value="F:structural constituent of cuticle"/>
    <property type="evidence" value="ECO:0007669"/>
    <property type="project" value="InterPro"/>
</dbReference>
<dbReference type="Proteomes" id="UP000270094">
    <property type="component" value="Unassembled WGS sequence"/>
</dbReference>
<keyword evidence="1" id="KW-0677">Repeat</keyword>
<evidence type="ECO:0000256" key="3">
    <source>
        <dbReference type="SAM" id="Phobius"/>
    </source>
</evidence>
<accession>A0A3P7JDH8</accession>
<organism evidence="5 6">
    <name type="scientific">Strongylus vulgaris</name>
    <name type="common">Blood worm</name>
    <dbReference type="NCBI Taxonomy" id="40348"/>
    <lineage>
        <taxon>Eukaryota</taxon>
        <taxon>Metazoa</taxon>
        <taxon>Ecdysozoa</taxon>
        <taxon>Nematoda</taxon>
        <taxon>Chromadorea</taxon>
        <taxon>Rhabditida</taxon>
        <taxon>Rhabditina</taxon>
        <taxon>Rhabditomorpha</taxon>
        <taxon>Strongyloidea</taxon>
        <taxon>Strongylidae</taxon>
        <taxon>Strongylus</taxon>
    </lineage>
</organism>
<sequence>MESEWQHRCIAYRFVAYSAVAFSVVAILGAATTLPMVYNYVHHVRRAMQSELSFCKTSAREIWSEVSGMKVPANRTARNAYGDEPGTGDWASGGSGGSGGTGGGGSRPGGGGWGSGGSGGGSGGGGGRTGGWGSGGGGG</sequence>
<evidence type="ECO:0000256" key="1">
    <source>
        <dbReference type="ARBA" id="ARBA00022737"/>
    </source>
</evidence>
<keyword evidence="3" id="KW-0472">Membrane</keyword>
<dbReference type="EMBL" id="UYYB01102801">
    <property type="protein sequence ID" value="VDM78743.1"/>
    <property type="molecule type" value="Genomic_DNA"/>
</dbReference>
<dbReference type="OrthoDB" id="5862585at2759"/>
<feature type="compositionally biased region" description="Gly residues" evidence="2">
    <location>
        <begin position="91"/>
        <end position="139"/>
    </location>
</feature>
<protein>
    <recommendedName>
        <fullName evidence="4">Nematode cuticle collagen N-terminal domain-containing protein</fullName>
    </recommendedName>
</protein>
<feature type="region of interest" description="Disordered" evidence="2">
    <location>
        <begin position="73"/>
        <end position="139"/>
    </location>
</feature>
<reference evidence="5 6" key="1">
    <citation type="submission" date="2018-11" db="EMBL/GenBank/DDBJ databases">
        <authorList>
            <consortium name="Pathogen Informatics"/>
        </authorList>
    </citation>
    <scope>NUCLEOTIDE SEQUENCE [LARGE SCALE GENOMIC DNA]</scope>
</reference>
<dbReference type="InterPro" id="IPR002486">
    <property type="entry name" value="Col_cuticle_N"/>
</dbReference>
<feature type="non-terminal residue" evidence="5">
    <location>
        <position position="139"/>
    </location>
</feature>
<keyword evidence="3" id="KW-1133">Transmembrane helix</keyword>
<evidence type="ECO:0000313" key="6">
    <source>
        <dbReference type="Proteomes" id="UP000270094"/>
    </source>
</evidence>
<proteinExistence type="predicted"/>
<dbReference type="Pfam" id="PF01484">
    <property type="entry name" value="Col_cuticle_N"/>
    <property type="match status" value="1"/>
</dbReference>
<keyword evidence="6" id="KW-1185">Reference proteome</keyword>
<dbReference type="AlphaFoldDB" id="A0A3P7JDH8"/>
<evidence type="ECO:0000313" key="5">
    <source>
        <dbReference type="EMBL" id="VDM78743.1"/>
    </source>
</evidence>
<gene>
    <name evidence="5" type="ORF">SVUK_LOCUS13741</name>
</gene>